<dbReference type="Pfam" id="PF05685">
    <property type="entry name" value="Uma2"/>
    <property type="match status" value="1"/>
</dbReference>
<dbReference type="EMBL" id="JAZBJZ010000039">
    <property type="protein sequence ID" value="MEE3717330.1"/>
    <property type="molecule type" value="Genomic_DNA"/>
</dbReference>
<keyword evidence="2" id="KW-0255">Endonuclease</keyword>
<dbReference type="InterPro" id="IPR012296">
    <property type="entry name" value="Nuclease_put_TT1808"/>
</dbReference>
<protein>
    <submittedName>
        <fullName evidence="2">Uma2 family endonuclease</fullName>
    </submittedName>
</protein>
<dbReference type="Proteomes" id="UP001333818">
    <property type="component" value="Unassembled WGS sequence"/>
</dbReference>
<proteinExistence type="predicted"/>
<evidence type="ECO:0000259" key="1">
    <source>
        <dbReference type="Pfam" id="PF05685"/>
    </source>
</evidence>
<dbReference type="RefSeq" id="WP_330483759.1">
    <property type="nucleotide sequence ID" value="NZ_JAZBJZ010000039.1"/>
</dbReference>
<dbReference type="AlphaFoldDB" id="A0AAW9Q269"/>
<evidence type="ECO:0000313" key="2">
    <source>
        <dbReference type="EMBL" id="MEE3717330.1"/>
    </source>
</evidence>
<dbReference type="GO" id="GO:0004519">
    <property type="term" value="F:endonuclease activity"/>
    <property type="evidence" value="ECO:0007669"/>
    <property type="project" value="UniProtKB-KW"/>
</dbReference>
<accession>A0AAW9Q269</accession>
<dbReference type="PANTHER" id="PTHR34107">
    <property type="entry name" value="SLL0198 PROTEIN-RELATED"/>
    <property type="match status" value="1"/>
</dbReference>
<name>A0AAW9Q269_9CYAN</name>
<organism evidence="2 3">
    <name type="scientific">Tumidithrix elongata BACA0141</name>
    <dbReference type="NCBI Taxonomy" id="2716417"/>
    <lineage>
        <taxon>Bacteria</taxon>
        <taxon>Bacillati</taxon>
        <taxon>Cyanobacteriota</taxon>
        <taxon>Cyanophyceae</taxon>
        <taxon>Pseudanabaenales</taxon>
        <taxon>Pseudanabaenaceae</taxon>
        <taxon>Tumidithrix</taxon>
        <taxon>Tumidithrix elongata</taxon>
    </lineage>
</organism>
<dbReference type="SUPFAM" id="SSF52980">
    <property type="entry name" value="Restriction endonuclease-like"/>
    <property type="match status" value="1"/>
</dbReference>
<dbReference type="Gene3D" id="3.90.1570.10">
    <property type="entry name" value="tt1808, chain A"/>
    <property type="match status" value="1"/>
</dbReference>
<keyword evidence="3" id="KW-1185">Reference proteome</keyword>
<evidence type="ECO:0000313" key="3">
    <source>
        <dbReference type="Proteomes" id="UP001333818"/>
    </source>
</evidence>
<dbReference type="CDD" id="cd06260">
    <property type="entry name" value="DUF820-like"/>
    <property type="match status" value="1"/>
</dbReference>
<reference evidence="2" key="1">
    <citation type="submission" date="2024-01" db="EMBL/GenBank/DDBJ databases">
        <title>Bank of Algae and Cyanobacteria of the Azores (BACA) strain genomes.</title>
        <authorList>
            <person name="Luz R."/>
            <person name="Cordeiro R."/>
            <person name="Fonseca A."/>
            <person name="Goncalves V."/>
        </authorList>
    </citation>
    <scope>NUCLEOTIDE SEQUENCE</scope>
    <source>
        <strain evidence="2">BACA0141</strain>
    </source>
</reference>
<keyword evidence="2" id="KW-0378">Hydrolase</keyword>
<comment type="caution">
    <text evidence="2">The sequence shown here is derived from an EMBL/GenBank/DDBJ whole genome shotgun (WGS) entry which is preliminary data.</text>
</comment>
<dbReference type="PANTHER" id="PTHR34107:SF5">
    <property type="entry name" value="SLL1355 PROTEIN"/>
    <property type="match status" value="1"/>
</dbReference>
<gene>
    <name evidence="2" type="ORF">V2H45_11270</name>
</gene>
<feature type="domain" description="Putative restriction endonuclease" evidence="1">
    <location>
        <begin position="12"/>
        <end position="174"/>
    </location>
</feature>
<keyword evidence="2" id="KW-0540">Nuclease</keyword>
<dbReference type="InterPro" id="IPR011335">
    <property type="entry name" value="Restrct_endonuc-II-like"/>
</dbReference>
<dbReference type="InterPro" id="IPR008538">
    <property type="entry name" value="Uma2"/>
</dbReference>
<sequence>MIAPLPKILTIAEFLKQSYIEESPAWEYADGVVTQKPMPKTRHAILQKRLLAAIDRHSETYTALPELRCTFAGRSVVPDVAVIAWDRIQVNEAGEPEDNFLEAPDWSIEILSPDRKASRVIDNLLHCIKHGCQLGWMIDPDDYSVLIFAPQQEPKVCRGNHQLQILEGITLELTAEQVFEWLKIAKR</sequence>